<keyword evidence="4" id="KW-0676">Redox-active center</keyword>
<name>A0A1U9JVA7_9HYPH</name>
<dbReference type="GO" id="GO:0015036">
    <property type="term" value="F:disulfide oxidoreductase activity"/>
    <property type="evidence" value="ECO:0007669"/>
    <property type="project" value="UniProtKB-ARBA"/>
</dbReference>
<evidence type="ECO:0000256" key="2">
    <source>
        <dbReference type="ARBA" id="ARBA00023002"/>
    </source>
</evidence>
<dbReference type="PROSITE" id="PS51352">
    <property type="entry name" value="THIOREDOXIN_2"/>
    <property type="match status" value="1"/>
</dbReference>
<keyword evidence="2" id="KW-0560">Oxidoreductase</keyword>
<feature type="domain" description="Thioredoxin" evidence="6">
    <location>
        <begin position="81"/>
        <end position="267"/>
    </location>
</feature>
<dbReference type="Pfam" id="PF01323">
    <property type="entry name" value="DSBA"/>
    <property type="match status" value="1"/>
</dbReference>
<keyword evidence="3" id="KW-1015">Disulfide bond</keyword>
<organism evidence="7 8">
    <name type="scientific">Candidatus Tokpelaia hoelldobleri</name>
    <dbReference type="NCBI Taxonomy" id="1902579"/>
    <lineage>
        <taxon>Bacteria</taxon>
        <taxon>Pseudomonadati</taxon>
        <taxon>Pseudomonadota</taxon>
        <taxon>Alphaproteobacteria</taxon>
        <taxon>Hyphomicrobiales</taxon>
        <taxon>Candidatus Tokpelaia</taxon>
    </lineage>
</organism>
<dbReference type="InterPro" id="IPR036249">
    <property type="entry name" value="Thioredoxin-like_sf"/>
</dbReference>
<evidence type="ECO:0000313" key="7">
    <source>
        <dbReference type="EMBL" id="AQS41781.1"/>
    </source>
</evidence>
<dbReference type="EMBL" id="CP017315">
    <property type="protein sequence ID" value="AQS41781.1"/>
    <property type="molecule type" value="Genomic_DNA"/>
</dbReference>
<reference evidence="7 8" key="1">
    <citation type="journal article" date="2010" name="Science">
        <title>Genomic comparison of the ants Camponotus floridanus and Harpegnathos saltator.</title>
        <authorList>
            <person name="Bonasio R."/>
            <person name="Zhang G."/>
            <person name="Ye C."/>
            <person name="Mutti N.S."/>
            <person name="Fang X."/>
            <person name="Qin N."/>
            <person name="Donahue G."/>
            <person name="Yang P."/>
            <person name="Li Q."/>
            <person name="Li C."/>
            <person name="Zhang P."/>
            <person name="Huang Z."/>
            <person name="Berger S.L."/>
            <person name="Reinberg D."/>
            <person name="Wang J."/>
            <person name="Liebig J."/>
        </authorList>
    </citation>
    <scope>NUCLEOTIDE SEQUENCE [LARGE SCALE GENOMIC DNA]</scope>
    <source>
        <strain evidence="7 8">Hsal</strain>
    </source>
</reference>
<gene>
    <name evidence="7" type="ORF">BHV28_10930</name>
</gene>
<dbReference type="InterPro" id="IPR001853">
    <property type="entry name" value="DSBA-like_thioredoxin_dom"/>
</dbReference>
<dbReference type="PANTHER" id="PTHR13887:SF14">
    <property type="entry name" value="DISULFIDE BOND FORMATION PROTEIN D"/>
    <property type="match status" value="1"/>
</dbReference>
<reference evidence="7 8" key="2">
    <citation type="journal article" date="2016" name="Sci. Rep.">
        <title>The genome of Rhizobiales bacteria in predatory ants reveals urease gene functions but no genes for nitrogen fixation.</title>
        <authorList>
            <person name="Neuvonen M.M."/>
            <person name="Tamarit D."/>
            <person name="Naslund K."/>
            <person name="Liebig J."/>
            <person name="Feldhaar H."/>
            <person name="Moran N.A."/>
            <person name="Guy L."/>
            <person name="Andersson S.G."/>
        </authorList>
    </citation>
    <scope>NUCLEOTIDE SEQUENCE [LARGE SCALE GENOMIC DNA]</scope>
    <source>
        <strain evidence="7 8">Hsal</strain>
    </source>
</reference>
<protein>
    <submittedName>
        <fullName evidence="7">Membrane protein</fullName>
    </submittedName>
</protein>
<dbReference type="InterPro" id="IPR041205">
    <property type="entry name" value="ScsC_N"/>
</dbReference>
<dbReference type="CDD" id="cd03023">
    <property type="entry name" value="DsbA_Com1_like"/>
    <property type="match status" value="1"/>
</dbReference>
<evidence type="ECO:0000256" key="1">
    <source>
        <dbReference type="ARBA" id="ARBA00022729"/>
    </source>
</evidence>
<dbReference type="Proteomes" id="UP000188912">
    <property type="component" value="Chromosome"/>
</dbReference>
<dbReference type="SUPFAM" id="SSF52833">
    <property type="entry name" value="Thioredoxin-like"/>
    <property type="match status" value="1"/>
</dbReference>
<dbReference type="AlphaFoldDB" id="A0A1U9JVA7"/>
<evidence type="ECO:0000256" key="3">
    <source>
        <dbReference type="ARBA" id="ARBA00023157"/>
    </source>
</evidence>
<feature type="signal peptide" evidence="5">
    <location>
        <begin position="1"/>
        <end position="32"/>
    </location>
</feature>
<dbReference type="PROSITE" id="PS00194">
    <property type="entry name" value="THIOREDOXIN_1"/>
    <property type="match status" value="1"/>
</dbReference>
<accession>A0A1U9JVA7</accession>
<evidence type="ECO:0000256" key="5">
    <source>
        <dbReference type="SAM" id="SignalP"/>
    </source>
</evidence>
<proteinExistence type="predicted"/>
<dbReference type="Gene3D" id="3.40.30.10">
    <property type="entry name" value="Glutaredoxin"/>
    <property type="match status" value="1"/>
</dbReference>
<evidence type="ECO:0000259" key="6">
    <source>
        <dbReference type="PROSITE" id="PS51352"/>
    </source>
</evidence>
<feature type="chain" id="PRO_5010739341" evidence="5">
    <location>
        <begin position="33"/>
        <end position="270"/>
    </location>
</feature>
<dbReference type="STRING" id="1902579.BHV28_10930"/>
<evidence type="ECO:0000313" key="8">
    <source>
        <dbReference type="Proteomes" id="UP000188912"/>
    </source>
</evidence>
<sequence>MAIFSWPVLKKCTQLACCAGAMVFLAAAPVLAQNAGVEQLKKELLSDTGFLKQLSQKVVRDYLIENPEILLEAQNVLETRMEAQARADQVKAIKEESAKIFHAPDDAVFGNPRGDVTIVEFYDYNCGYCKKSFPTMQALIKKDPNLRFVMKDFPILGQDSVDAHRVARAFQVVMPDKYRQFHEAMMLRPGRANAASAIDVALSLGADKDKMNRALADESLLQPFVTNGEVAYKLRINATPAYIIGHQVVSGAVGTDALVKIIEQERKRGQ</sequence>
<dbReference type="PANTHER" id="PTHR13887">
    <property type="entry name" value="GLUTATHIONE S-TRANSFERASE KAPPA"/>
    <property type="match status" value="1"/>
</dbReference>
<evidence type="ECO:0000256" key="4">
    <source>
        <dbReference type="ARBA" id="ARBA00023284"/>
    </source>
</evidence>
<keyword evidence="1 5" id="KW-0732">Signal</keyword>
<dbReference type="Pfam" id="PF18312">
    <property type="entry name" value="ScsC_N"/>
    <property type="match status" value="1"/>
</dbReference>
<dbReference type="InterPro" id="IPR013766">
    <property type="entry name" value="Thioredoxin_domain"/>
</dbReference>
<keyword evidence="8" id="KW-1185">Reference proteome</keyword>
<dbReference type="InterPro" id="IPR017937">
    <property type="entry name" value="Thioredoxin_CS"/>
</dbReference>
<dbReference type="KEGG" id="thd:BHV28_10930"/>